<dbReference type="Proteomes" id="UP000297253">
    <property type="component" value="Unassembled WGS sequence"/>
</dbReference>
<accession>A0A4Y9JC29</accession>
<evidence type="ECO:0000313" key="2">
    <source>
        <dbReference type="EMBL" id="TFU98543.1"/>
    </source>
</evidence>
<sequence length="57" mass="6375">MDSKIFQVLNRIKHECVVQVGSNLVGIYVHGSLAYGCFSWEQSDIDFLVVVKSPCSK</sequence>
<dbReference type="GO" id="GO:0016779">
    <property type="term" value="F:nucleotidyltransferase activity"/>
    <property type="evidence" value="ECO:0007669"/>
    <property type="project" value="InterPro"/>
</dbReference>
<dbReference type="SUPFAM" id="SSF81301">
    <property type="entry name" value="Nucleotidyltransferase"/>
    <property type="match status" value="1"/>
</dbReference>
<dbReference type="Gene3D" id="3.30.460.10">
    <property type="entry name" value="Beta Polymerase, domain 2"/>
    <property type="match status" value="1"/>
</dbReference>
<proteinExistence type="predicted"/>
<dbReference type="AlphaFoldDB" id="A0A4Y9JC29"/>
<evidence type="ECO:0000259" key="1">
    <source>
        <dbReference type="Pfam" id="PF01909"/>
    </source>
</evidence>
<dbReference type="EMBL" id="SPPD01000002">
    <property type="protein sequence ID" value="TFU98543.1"/>
    <property type="molecule type" value="Genomic_DNA"/>
</dbReference>
<dbReference type="CDD" id="cd05403">
    <property type="entry name" value="NT_KNTase_like"/>
    <property type="match status" value="1"/>
</dbReference>
<dbReference type="InterPro" id="IPR043519">
    <property type="entry name" value="NT_sf"/>
</dbReference>
<keyword evidence="2" id="KW-0808">Transferase</keyword>
<reference evidence="2 3" key="1">
    <citation type="submission" date="2019-03" db="EMBL/GenBank/DDBJ databases">
        <title>Diversity of the mouse oral microbiome.</title>
        <authorList>
            <person name="Joseph S."/>
            <person name="Aduse-Opoku J."/>
            <person name="Curtis M."/>
            <person name="Wade W."/>
            <person name="Hashim A."/>
        </authorList>
    </citation>
    <scope>NUCLEOTIDE SEQUENCE [LARGE SCALE GENOMIC DNA]</scope>
    <source>
        <strain evidence="2 3">WM131</strain>
    </source>
</reference>
<dbReference type="InterPro" id="IPR002934">
    <property type="entry name" value="Polymerase_NTP_transf_dom"/>
</dbReference>
<gene>
    <name evidence="2" type="ORF">E4T82_01900</name>
</gene>
<name>A0A4Y9JC29_9STRE</name>
<dbReference type="RefSeq" id="WP_135181215.1">
    <property type="nucleotide sequence ID" value="NZ_JADGKZ010000002.1"/>
</dbReference>
<evidence type="ECO:0000313" key="3">
    <source>
        <dbReference type="Proteomes" id="UP000297253"/>
    </source>
</evidence>
<dbReference type="Pfam" id="PF01909">
    <property type="entry name" value="NTP_transf_2"/>
    <property type="match status" value="1"/>
</dbReference>
<organism evidence="2 3">
    <name type="scientific">Streptococcus cuniculi</name>
    <dbReference type="NCBI Taxonomy" id="1432788"/>
    <lineage>
        <taxon>Bacteria</taxon>
        <taxon>Bacillati</taxon>
        <taxon>Bacillota</taxon>
        <taxon>Bacilli</taxon>
        <taxon>Lactobacillales</taxon>
        <taxon>Streptococcaceae</taxon>
        <taxon>Streptococcus</taxon>
    </lineage>
</organism>
<protein>
    <submittedName>
        <fullName evidence="2">Nucleotidyltransferase domain-containing protein</fullName>
    </submittedName>
</protein>
<comment type="caution">
    <text evidence="2">The sequence shown here is derived from an EMBL/GenBank/DDBJ whole genome shotgun (WGS) entry which is preliminary data.</text>
</comment>
<dbReference type="OrthoDB" id="5643411at2"/>
<feature type="domain" description="Polymerase nucleotidyl transferase" evidence="1">
    <location>
        <begin position="24"/>
        <end position="54"/>
    </location>
</feature>